<evidence type="ECO:0000256" key="3">
    <source>
        <dbReference type="ARBA" id="ARBA00022989"/>
    </source>
</evidence>
<dbReference type="InterPro" id="IPR056607">
    <property type="entry name" value="Elapor1/2_MRH"/>
</dbReference>
<dbReference type="EMBL" id="EAAA01001006">
    <property type="status" value="NOT_ANNOTATED_CDS"/>
    <property type="molecule type" value="Genomic_DNA"/>
</dbReference>
<evidence type="ECO:0000256" key="4">
    <source>
        <dbReference type="ARBA" id="ARBA00023136"/>
    </source>
</evidence>
<evidence type="ECO:0000313" key="10">
    <source>
        <dbReference type="Proteomes" id="UP000008144"/>
    </source>
</evidence>
<keyword evidence="3 7" id="KW-1133">Transmembrane helix</keyword>
<keyword evidence="5" id="KW-1015">Disulfide bond</keyword>
<feature type="transmembrane region" description="Helical" evidence="7">
    <location>
        <begin position="90"/>
        <end position="116"/>
    </location>
</feature>
<feature type="domain" description="MRH" evidence="8">
    <location>
        <begin position="1"/>
        <end position="42"/>
    </location>
</feature>
<evidence type="ECO:0000256" key="2">
    <source>
        <dbReference type="ARBA" id="ARBA00022729"/>
    </source>
</evidence>
<reference evidence="9" key="4">
    <citation type="submission" date="2025-09" db="UniProtKB">
        <authorList>
            <consortium name="Ensembl"/>
        </authorList>
    </citation>
    <scope>IDENTIFICATION</scope>
</reference>
<evidence type="ECO:0000313" key="9">
    <source>
        <dbReference type="Ensembl" id="ENSCINP00000006689.3"/>
    </source>
</evidence>
<comment type="subcellular location">
    <subcellularLocation>
        <location evidence="6">Endomembrane system</location>
        <topology evidence="6">Single-pass type I membrane protein</topology>
    </subcellularLocation>
</comment>
<dbReference type="InterPro" id="IPR039181">
    <property type="entry name" value="Elapor1/2"/>
</dbReference>
<dbReference type="PANTHER" id="PTHR22727">
    <property type="entry name" value="PROTEIN CBG13728"/>
    <property type="match status" value="1"/>
</dbReference>
<dbReference type="PROSITE" id="PS51914">
    <property type="entry name" value="MRH"/>
    <property type="match status" value="1"/>
</dbReference>
<organism evidence="9 10">
    <name type="scientific">Ciona intestinalis</name>
    <name type="common">Transparent sea squirt</name>
    <name type="synonym">Ascidia intestinalis</name>
    <dbReference type="NCBI Taxonomy" id="7719"/>
    <lineage>
        <taxon>Eukaryota</taxon>
        <taxon>Metazoa</taxon>
        <taxon>Chordata</taxon>
        <taxon>Tunicata</taxon>
        <taxon>Ascidiacea</taxon>
        <taxon>Phlebobranchia</taxon>
        <taxon>Cionidae</taxon>
        <taxon>Ciona</taxon>
    </lineage>
</organism>
<evidence type="ECO:0000256" key="7">
    <source>
        <dbReference type="SAM" id="Phobius"/>
    </source>
</evidence>
<keyword evidence="10" id="KW-1185">Reference proteome</keyword>
<reference evidence="9" key="2">
    <citation type="journal article" date="2008" name="Genome Biol.">
        <title>Improved genome assembly and evidence-based global gene model set for the chordate Ciona intestinalis: new insight into intron and operon populations.</title>
        <authorList>
            <person name="Satou Y."/>
            <person name="Mineta K."/>
            <person name="Ogasawara M."/>
            <person name="Sasakura Y."/>
            <person name="Shoguchi E."/>
            <person name="Ueno K."/>
            <person name="Yamada L."/>
            <person name="Matsumoto J."/>
            <person name="Wasserscheid J."/>
            <person name="Dewar K."/>
            <person name="Wiley G.B."/>
            <person name="Macmil S.L."/>
            <person name="Roe B.A."/>
            <person name="Zeller R.W."/>
            <person name="Hastings K.E."/>
            <person name="Lemaire P."/>
            <person name="Lindquist E."/>
            <person name="Endo T."/>
            <person name="Hotta K."/>
            <person name="Inaba K."/>
        </authorList>
    </citation>
    <scope>NUCLEOTIDE SEQUENCE [LARGE SCALE GENOMIC DNA]</scope>
    <source>
        <strain evidence="9">wild type</strain>
    </source>
</reference>
<dbReference type="HOGENOM" id="CLU_1414705_0_0_1"/>
<dbReference type="OMA" id="MNDYESV"/>
<dbReference type="Pfam" id="PF23087">
    <property type="entry name" value="MRH_ELAPOR1_9th"/>
    <property type="match status" value="1"/>
</dbReference>
<keyword evidence="4 7" id="KW-0472">Membrane</keyword>
<dbReference type="InterPro" id="IPR056606">
    <property type="entry name" value="Elapor1/2_C"/>
</dbReference>
<dbReference type="Ensembl" id="ENSCINT00000006689.3">
    <property type="protein sequence ID" value="ENSCINP00000006689.3"/>
    <property type="gene ID" value="ENSCING00000003256.3"/>
</dbReference>
<dbReference type="STRING" id="7719.ENSCINP00000006689"/>
<dbReference type="Pfam" id="PF23089">
    <property type="entry name" value="ELAPOR1_C"/>
    <property type="match status" value="1"/>
</dbReference>
<keyword evidence="2" id="KW-0732">Signal</keyword>
<evidence type="ECO:0000256" key="1">
    <source>
        <dbReference type="ARBA" id="ARBA00022692"/>
    </source>
</evidence>
<dbReference type="Proteomes" id="UP000008144">
    <property type="component" value="Chromosome 12"/>
</dbReference>
<sequence>MRCDPTIADENGIVNMQPQCPDGTCNGCDFYFLWRTPLACPLCVEDDYEEVAGGCSHGKLTTKFLWKTYPRRCRGGVPLPASKVEDCQDILFFVEIGIIAGIALLTLMCTAVCCLWKKSKKLEYKYHRLVMDASGKNGELPTADSCALSDSESDFDDQSDEVVFQKKKARLFGKTNMNDYESVTLQPVTTGV</sequence>
<evidence type="ECO:0000256" key="5">
    <source>
        <dbReference type="ARBA" id="ARBA00023157"/>
    </source>
</evidence>
<dbReference type="AlphaFoldDB" id="F6Z516"/>
<evidence type="ECO:0000256" key="6">
    <source>
        <dbReference type="ARBA" id="ARBA00046288"/>
    </source>
</evidence>
<keyword evidence="1 7" id="KW-0812">Transmembrane</keyword>
<reference evidence="10" key="1">
    <citation type="journal article" date="2002" name="Science">
        <title>The draft genome of Ciona intestinalis: insights into chordate and vertebrate origins.</title>
        <authorList>
            <person name="Dehal P."/>
            <person name="Satou Y."/>
            <person name="Campbell R.K."/>
            <person name="Chapman J."/>
            <person name="Degnan B."/>
            <person name="De Tomaso A."/>
            <person name="Davidson B."/>
            <person name="Di Gregorio A."/>
            <person name="Gelpke M."/>
            <person name="Goodstein D.M."/>
            <person name="Harafuji N."/>
            <person name="Hastings K.E."/>
            <person name="Ho I."/>
            <person name="Hotta K."/>
            <person name="Huang W."/>
            <person name="Kawashima T."/>
            <person name="Lemaire P."/>
            <person name="Martinez D."/>
            <person name="Meinertzhagen I.A."/>
            <person name="Necula S."/>
            <person name="Nonaka M."/>
            <person name="Putnam N."/>
            <person name="Rash S."/>
            <person name="Saiga H."/>
            <person name="Satake M."/>
            <person name="Terry A."/>
            <person name="Yamada L."/>
            <person name="Wang H.G."/>
            <person name="Awazu S."/>
            <person name="Azumi K."/>
            <person name="Boore J."/>
            <person name="Branno M."/>
            <person name="Chin-Bow S."/>
            <person name="DeSantis R."/>
            <person name="Doyle S."/>
            <person name="Francino P."/>
            <person name="Keys D.N."/>
            <person name="Haga S."/>
            <person name="Hayashi H."/>
            <person name="Hino K."/>
            <person name="Imai K.S."/>
            <person name="Inaba K."/>
            <person name="Kano S."/>
            <person name="Kobayashi K."/>
            <person name="Kobayashi M."/>
            <person name="Lee B.I."/>
            <person name="Makabe K.W."/>
            <person name="Manohar C."/>
            <person name="Matassi G."/>
            <person name="Medina M."/>
            <person name="Mochizuki Y."/>
            <person name="Mount S."/>
            <person name="Morishita T."/>
            <person name="Miura S."/>
            <person name="Nakayama A."/>
            <person name="Nishizaka S."/>
            <person name="Nomoto H."/>
            <person name="Ohta F."/>
            <person name="Oishi K."/>
            <person name="Rigoutsos I."/>
            <person name="Sano M."/>
            <person name="Sasaki A."/>
            <person name="Sasakura Y."/>
            <person name="Shoguchi E."/>
            <person name="Shin-i T."/>
            <person name="Spagnuolo A."/>
            <person name="Stainier D."/>
            <person name="Suzuki M.M."/>
            <person name="Tassy O."/>
            <person name="Takatori N."/>
            <person name="Tokuoka M."/>
            <person name="Yagi K."/>
            <person name="Yoshizaki F."/>
            <person name="Wada S."/>
            <person name="Zhang C."/>
            <person name="Hyatt P.D."/>
            <person name="Larimer F."/>
            <person name="Detter C."/>
            <person name="Doggett N."/>
            <person name="Glavina T."/>
            <person name="Hawkins T."/>
            <person name="Richardson P."/>
            <person name="Lucas S."/>
            <person name="Kohara Y."/>
            <person name="Levine M."/>
            <person name="Satoh N."/>
            <person name="Rokhsar D.S."/>
        </authorList>
    </citation>
    <scope>NUCLEOTIDE SEQUENCE [LARGE SCALE GENOMIC DNA]</scope>
</reference>
<accession>F6Z516</accession>
<dbReference type="GO" id="GO:0012505">
    <property type="term" value="C:endomembrane system"/>
    <property type="evidence" value="ECO:0007669"/>
    <property type="project" value="UniProtKB-SubCell"/>
</dbReference>
<proteinExistence type="predicted"/>
<protein>
    <recommendedName>
        <fullName evidence="8">MRH domain-containing protein</fullName>
    </recommendedName>
</protein>
<dbReference type="PANTHER" id="PTHR22727:SF15">
    <property type="entry name" value="MRH DOMAIN-CONTAINING PROTEIN"/>
    <property type="match status" value="1"/>
</dbReference>
<dbReference type="InParanoid" id="F6Z516"/>
<evidence type="ECO:0000259" key="8">
    <source>
        <dbReference type="PROSITE" id="PS51914"/>
    </source>
</evidence>
<dbReference type="GeneTree" id="ENSGT00940000171655"/>
<dbReference type="InterPro" id="IPR044865">
    <property type="entry name" value="MRH_dom"/>
</dbReference>
<name>F6Z516_CIOIN</name>
<reference evidence="9" key="3">
    <citation type="submission" date="2025-08" db="UniProtKB">
        <authorList>
            <consortium name="Ensembl"/>
        </authorList>
    </citation>
    <scope>IDENTIFICATION</scope>
</reference>